<dbReference type="Pfam" id="PF02518">
    <property type="entry name" value="HATPase_c"/>
    <property type="match status" value="1"/>
</dbReference>
<dbReference type="SUPFAM" id="SSF47384">
    <property type="entry name" value="Homodimeric domain of signal transducing histidine kinase"/>
    <property type="match status" value="1"/>
</dbReference>
<keyword evidence="4 8" id="KW-0808">Transferase</keyword>
<feature type="transmembrane region" description="Helical" evidence="6">
    <location>
        <begin position="137"/>
        <end position="156"/>
    </location>
</feature>
<dbReference type="Gene3D" id="1.10.287.130">
    <property type="match status" value="1"/>
</dbReference>
<gene>
    <name evidence="8" type="ORF">SAMN05443638_11447</name>
</gene>
<feature type="transmembrane region" description="Helical" evidence="6">
    <location>
        <begin position="40"/>
        <end position="60"/>
    </location>
</feature>
<dbReference type="InterPro" id="IPR036890">
    <property type="entry name" value="HATPase_C_sf"/>
</dbReference>
<evidence type="ECO:0000256" key="5">
    <source>
        <dbReference type="ARBA" id="ARBA00023012"/>
    </source>
</evidence>
<accession>A0A1M4WW16</accession>
<feature type="domain" description="Histidine kinase" evidence="7">
    <location>
        <begin position="422"/>
        <end position="638"/>
    </location>
</feature>
<evidence type="ECO:0000256" key="4">
    <source>
        <dbReference type="ARBA" id="ARBA00022777"/>
    </source>
</evidence>
<dbReference type="EC" id="2.7.13.3" evidence="2"/>
<dbReference type="GO" id="GO:0000155">
    <property type="term" value="F:phosphorelay sensor kinase activity"/>
    <property type="evidence" value="ECO:0007669"/>
    <property type="project" value="InterPro"/>
</dbReference>
<dbReference type="EMBL" id="FQVM01000014">
    <property type="protein sequence ID" value="SHE85426.1"/>
    <property type="molecule type" value="Genomic_DNA"/>
</dbReference>
<keyword evidence="5" id="KW-0902">Two-component regulatory system</keyword>
<evidence type="ECO:0000313" key="8">
    <source>
        <dbReference type="EMBL" id="SHE85426.1"/>
    </source>
</evidence>
<keyword evidence="9" id="KW-1185">Reference proteome</keyword>
<dbReference type="PROSITE" id="PS50109">
    <property type="entry name" value="HIS_KIN"/>
    <property type="match status" value="1"/>
</dbReference>
<dbReference type="Pfam" id="PF00512">
    <property type="entry name" value="HisKA"/>
    <property type="match status" value="1"/>
</dbReference>
<dbReference type="InterPro" id="IPR036097">
    <property type="entry name" value="HisK_dim/P_sf"/>
</dbReference>
<keyword evidence="3" id="KW-0597">Phosphoprotein</keyword>
<feature type="transmembrane region" description="Helical" evidence="6">
    <location>
        <begin position="168"/>
        <end position="189"/>
    </location>
</feature>
<comment type="catalytic activity">
    <reaction evidence="1">
        <text>ATP + protein L-histidine = ADP + protein N-phospho-L-histidine.</text>
        <dbReference type="EC" id="2.7.13.3"/>
    </reaction>
</comment>
<evidence type="ECO:0000256" key="2">
    <source>
        <dbReference type="ARBA" id="ARBA00012438"/>
    </source>
</evidence>
<dbReference type="InterPro" id="IPR005467">
    <property type="entry name" value="His_kinase_dom"/>
</dbReference>
<proteinExistence type="predicted"/>
<dbReference type="InterPro" id="IPR003594">
    <property type="entry name" value="HATPase_dom"/>
</dbReference>
<protein>
    <recommendedName>
        <fullName evidence="2">histidine kinase</fullName>
        <ecNumber evidence="2">2.7.13.3</ecNumber>
    </recommendedName>
</protein>
<dbReference type="PANTHER" id="PTHR43547:SF2">
    <property type="entry name" value="HYBRID SIGNAL TRANSDUCTION HISTIDINE KINASE C"/>
    <property type="match status" value="1"/>
</dbReference>
<dbReference type="Gene3D" id="3.30.565.10">
    <property type="entry name" value="Histidine kinase-like ATPase, C-terminal domain"/>
    <property type="match status" value="1"/>
</dbReference>
<feature type="transmembrane region" description="Helical" evidence="6">
    <location>
        <begin position="201"/>
        <end position="223"/>
    </location>
</feature>
<dbReference type="CDD" id="cd00082">
    <property type="entry name" value="HisKA"/>
    <property type="match status" value="1"/>
</dbReference>
<dbReference type="Proteomes" id="UP000184035">
    <property type="component" value="Unassembled WGS sequence"/>
</dbReference>
<keyword evidence="6" id="KW-0472">Membrane</keyword>
<feature type="transmembrane region" description="Helical" evidence="6">
    <location>
        <begin position="16"/>
        <end position="34"/>
    </location>
</feature>
<name>A0A1M4WW16_9CLOT</name>
<dbReference type="SMART" id="SM00387">
    <property type="entry name" value="HATPase_c"/>
    <property type="match status" value="1"/>
</dbReference>
<dbReference type="PANTHER" id="PTHR43547">
    <property type="entry name" value="TWO-COMPONENT HISTIDINE KINASE"/>
    <property type="match status" value="1"/>
</dbReference>
<evidence type="ECO:0000256" key="6">
    <source>
        <dbReference type="SAM" id="Phobius"/>
    </source>
</evidence>
<dbReference type="AlphaFoldDB" id="A0A1M4WW16"/>
<sequence length="671" mass="79070">MNFNKDIYLQFNNKRYHISVLFLIILFLNIVYYFLTNDYIMTEIIIEAICTTIGLVIGIISISKYTTRNRNLFNYIGISFFTITFVQIINLAYLVGGIHYQLNNFSYLAVNYGEYSIFIIAYFAYKYRIKYSKYFKLNILLSGVLAILLTINYSMISRGYVSLYISRNFWLANFIILTVIYVIGILLFTFGKLKLTAIEKFYLFTFMAFLGIYQTSSKILYLTDGIYDLRLLFIVHVFKYLAYYTIYESISEFLVNNTYNQIYTELLVIEKDREYYNKILSDRMNLLKDLNRMIKKSEGKYKDLINSIEDPVIILDEKSIAYLNKTGLDLLKTLNMSTKTIKNKMDFISKFNLEQKGNNFLFSYKDSEGNYRKCQFNDFLISDNSLMILIKDITESFKVNLLKKELENYLTEENLKRDFFTNISHELRTPVNVIFSALQLNDIYINDKNKNGLMNNGKNIKRNCLRLIRTINNFIETNKIYEGYVTPNLEVVNVVELIESVAEAAYVYFEKMNFKFTFDSEYEEIFIRCDKEFLEKIYLNLLSNSVKYGKVMGQIWTTIQIKGDKVVITVKNDTSPMVHDEDIFEIFSKANQPFAVRKEGSGLGLFITKSLTELMGGNILLESREEEIQFILTFDILREDIDYSSYYEKEEFYNINELKEKVDIEFSDIYI</sequence>
<keyword evidence="6" id="KW-0812">Transmembrane</keyword>
<dbReference type="STRING" id="1533.SAMN05443638_11447"/>
<dbReference type="OrthoDB" id="9813394at2"/>
<evidence type="ECO:0000313" key="9">
    <source>
        <dbReference type="Proteomes" id="UP000184035"/>
    </source>
</evidence>
<evidence type="ECO:0000256" key="1">
    <source>
        <dbReference type="ARBA" id="ARBA00000085"/>
    </source>
</evidence>
<dbReference type="RefSeq" id="WP_072896177.1">
    <property type="nucleotide sequence ID" value="NZ_FQVM01000014.1"/>
</dbReference>
<organism evidence="8 9">
    <name type="scientific">Clostridium fallax</name>
    <dbReference type="NCBI Taxonomy" id="1533"/>
    <lineage>
        <taxon>Bacteria</taxon>
        <taxon>Bacillati</taxon>
        <taxon>Bacillota</taxon>
        <taxon>Clostridia</taxon>
        <taxon>Eubacteriales</taxon>
        <taxon>Clostridiaceae</taxon>
        <taxon>Clostridium</taxon>
    </lineage>
</organism>
<dbReference type="InterPro" id="IPR003661">
    <property type="entry name" value="HisK_dim/P_dom"/>
</dbReference>
<evidence type="ECO:0000256" key="3">
    <source>
        <dbReference type="ARBA" id="ARBA00022553"/>
    </source>
</evidence>
<feature type="transmembrane region" description="Helical" evidence="6">
    <location>
        <begin position="105"/>
        <end position="125"/>
    </location>
</feature>
<keyword evidence="4 8" id="KW-0418">Kinase</keyword>
<dbReference type="SUPFAM" id="SSF55874">
    <property type="entry name" value="ATPase domain of HSP90 chaperone/DNA topoisomerase II/histidine kinase"/>
    <property type="match status" value="1"/>
</dbReference>
<keyword evidence="6" id="KW-1133">Transmembrane helix</keyword>
<reference evidence="8 9" key="1">
    <citation type="submission" date="2016-11" db="EMBL/GenBank/DDBJ databases">
        <authorList>
            <person name="Jaros S."/>
            <person name="Januszkiewicz K."/>
            <person name="Wedrychowicz H."/>
        </authorList>
    </citation>
    <scope>NUCLEOTIDE SEQUENCE [LARGE SCALE GENOMIC DNA]</scope>
    <source>
        <strain evidence="8 9">DSM 2631</strain>
    </source>
</reference>
<dbReference type="SMART" id="SM00388">
    <property type="entry name" value="HisKA"/>
    <property type="match status" value="1"/>
</dbReference>
<feature type="transmembrane region" description="Helical" evidence="6">
    <location>
        <begin position="72"/>
        <end position="93"/>
    </location>
</feature>
<evidence type="ECO:0000259" key="7">
    <source>
        <dbReference type="PROSITE" id="PS50109"/>
    </source>
</evidence>